<reference evidence="7 8" key="1">
    <citation type="submission" date="2019-09" db="EMBL/GenBank/DDBJ databases">
        <authorList>
            <person name="Ou C."/>
        </authorList>
    </citation>
    <scope>NUCLEOTIDE SEQUENCE [LARGE SCALE GENOMIC DNA]</scope>
    <source>
        <strain evidence="7">S2</strain>
        <tissue evidence="7">Leaf</tissue>
    </source>
</reference>
<dbReference type="SUPFAM" id="SSF57850">
    <property type="entry name" value="RING/U-box"/>
    <property type="match status" value="1"/>
</dbReference>
<reference evidence="8" key="2">
    <citation type="submission" date="2019-10" db="EMBL/GenBank/DDBJ databases">
        <title>A de novo genome assembly of a pear dwarfing rootstock.</title>
        <authorList>
            <person name="Wang F."/>
            <person name="Wang J."/>
            <person name="Li S."/>
            <person name="Zhang Y."/>
            <person name="Fang M."/>
            <person name="Ma L."/>
            <person name="Zhao Y."/>
            <person name="Jiang S."/>
        </authorList>
    </citation>
    <scope>NUCLEOTIDE SEQUENCE [LARGE SCALE GENOMIC DNA]</scope>
</reference>
<feature type="domain" description="RING-type" evidence="6">
    <location>
        <begin position="106"/>
        <end position="149"/>
    </location>
</feature>
<keyword evidence="5" id="KW-0812">Transmembrane</keyword>
<dbReference type="GO" id="GO:0061630">
    <property type="term" value="F:ubiquitin protein ligase activity"/>
    <property type="evidence" value="ECO:0007669"/>
    <property type="project" value="TreeGrafter"/>
</dbReference>
<comment type="caution">
    <text evidence="7">The sequence shown here is derived from an EMBL/GenBank/DDBJ whole genome shotgun (WGS) entry which is preliminary data.</text>
</comment>
<dbReference type="Gene3D" id="3.30.40.10">
    <property type="entry name" value="Zinc/RING finger domain, C3HC4 (zinc finger)"/>
    <property type="match status" value="1"/>
</dbReference>
<keyword evidence="2 4" id="KW-0863">Zinc-finger</keyword>
<evidence type="ECO:0000256" key="1">
    <source>
        <dbReference type="ARBA" id="ARBA00022723"/>
    </source>
</evidence>
<dbReference type="EMBL" id="SMOL01000120">
    <property type="protein sequence ID" value="KAB2633018.1"/>
    <property type="molecule type" value="Genomic_DNA"/>
</dbReference>
<dbReference type="AlphaFoldDB" id="A0A5N5HZP0"/>
<keyword evidence="3" id="KW-0862">Zinc</keyword>
<dbReference type="InterPro" id="IPR011016">
    <property type="entry name" value="Znf_RING-CH"/>
</dbReference>
<keyword evidence="5" id="KW-0472">Membrane</keyword>
<dbReference type="GO" id="GO:0016567">
    <property type="term" value="P:protein ubiquitination"/>
    <property type="evidence" value="ECO:0007669"/>
    <property type="project" value="TreeGrafter"/>
</dbReference>
<dbReference type="SMART" id="SM00184">
    <property type="entry name" value="RING"/>
    <property type="match status" value="1"/>
</dbReference>
<dbReference type="OrthoDB" id="8062037at2759"/>
<evidence type="ECO:0000259" key="6">
    <source>
        <dbReference type="PROSITE" id="PS50089"/>
    </source>
</evidence>
<accession>A0A5N5HZP0</accession>
<feature type="transmembrane region" description="Helical" evidence="5">
    <location>
        <begin position="12"/>
        <end position="34"/>
    </location>
</feature>
<evidence type="ECO:0000256" key="3">
    <source>
        <dbReference type="ARBA" id="ARBA00022833"/>
    </source>
</evidence>
<dbReference type="SMART" id="SM00744">
    <property type="entry name" value="RINGv"/>
    <property type="match status" value="1"/>
</dbReference>
<evidence type="ECO:0000313" key="7">
    <source>
        <dbReference type="EMBL" id="KAB2633018.1"/>
    </source>
</evidence>
<organism evidence="7 8">
    <name type="scientific">Pyrus ussuriensis x Pyrus communis</name>
    <dbReference type="NCBI Taxonomy" id="2448454"/>
    <lineage>
        <taxon>Eukaryota</taxon>
        <taxon>Viridiplantae</taxon>
        <taxon>Streptophyta</taxon>
        <taxon>Embryophyta</taxon>
        <taxon>Tracheophyta</taxon>
        <taxon>Spermatophyta</taxon>
        <taxon>Magnoliopsida</taxon>
        <taxon>eudicotyledons</taxon>
        <taxon>Gunneridae</taxon>
        <taxon>Pentapetalae</taxon>
        <taxon>rosids</taxon>
        <taxon>fabids</taxon>
        <taxon>Rosales</taxon>
        <taxon>Rosaceae</taxon>
        <taxon>Amygdaloideae</taxon>
        <taxon>Maleae</taxon>
        <taxon>Pyrus</taxon>
    </lineage>
</organism>
<dbReference type="InterPro" id="IPR001841">
    <property type="entry name" value="Znf_RING"/>
</dbReference>
<dbReference type="PANTHER" id="PTHR45969">
    <property type="entry name" value="RING ZINC FINGER PROTEIN-RELATED"/>
    <property type="match status" value="1"/>
</dbReference>
<gene>
    <name evidence="7" type="ORF">D8674_029265</name>
</gene>
<keyword evidence="8" id="KW-1185">Reference proteome</keyword>
<dbReference type="PANTHER" id="PTHR45969:SF81">
    <property type="entry name" value="OS08G0157400 PROTEIN"/>
    <property type="match status" value="1"/>
</dbReference>
<protein>
    <submittedName>
        <fullName evidence="7">E3 ubiquitin-protein ligase RHA2B</fullName>
    </submittedName>
</protein>
<keyword evidence="1" id="KW-0479">Metal-binding</keyword>
<proteinExistence type="predicted"/>
<reference evidence="7 8" key="3">
    <citation type="submission" date="2019-11" db="EMBL/GenBank/DDBJ databases">
        <title>A de novo genome assembly of a pear dwarfing rootstock.</title>
        <authorList>
            <person name="Wang F."/>
            <person name="Wang J."/>
            <person name="Li S."/>
            <person name="Zhang Y."/>
            <person name="Fang M."/>
            <person name="Ma L."/>
            <person name="Zhao Y."/>
            <person name="Jiang S."/>
        </authorList>
    </citation>
    <scope>NUCLEOTIDE SEQUENCE [LARGE SCALE GENOMIC DNA]</scope>
    <source>
        <strain evidence="7">S2</strain>
        <tissue evidence="7">Leaf</tissue>
    </source>
</reference>
<dbReference type="GO" id="GO:0008270">
    <property type="term" value="F:zinc ion binding"/>
    <property type="evidence" value="ECO:0007669"/>
    <property type="project" value="UniProtKB-KW"/>
</dbReference>
<evidence type="ECO:0000256" key="2">
    <source>
        <dbReference type="ARBA" id="ARBA00022771"/>
    </source>
</evidence>
<dbReference type="InterPro" id="IPR013083">
    <property type="entry name" value="Znf_RING/FYVE/PHD"/>
</dbReference>
<dbReference type="Pfam" id="PF13639">
    <property type="entry name" value="zf-RING_2"/>
    <property type="match status" value="1"/>
</dbReference>
<dbReference type="Proteomes" id="UP000327157">
    <property type="component" value="Chromosome 6"/>
</dbReference>
<dbReference type="PROSITE" id="PS50089">
    <property type="entry name" value="ZF_RING_2"/>
    <property type="match status" value="1"/>
</dbReference>
<keyword evidence="5" id="KW-1133">Transmembrane helix</keyword>
<evidence type="ECO:0000313" key="8">
    <source>
        <dbReference type="Proteomes" id="UP000327157"/>
    </source>
</evidence>
<name>A0A5N5HZP0_9ROSA</name>
<evidence type="ECO:0000256" key="4">
    <source>
        <dbReference type="PROSITE-ProRule" id="PRU00175"/>
    </source>
</evidence>
<sequence>MAFWVGIKVPKWFTTLLVVAHCLKILLIVALSHLDLLKPSQEMTELEEYRRRQTNNHFVVLDRLCPSAVPVPIHVLTEYIKRKFPAVEFGQVFDKYTKPESRETECNICLECIERSHDVREPCNCDHVFHRQCLDSWVDQGQVTCPLCRSPLFPAKSETTSCGEGSSGTIERDGEHGSVWWSFDCNRKNVFRFDSVRFKS</sequence>
<evidence type="ECO:0000256" key="5">
    <source>
        <dbReference type="SAM" id="Phobius"/>
    </source>
</evidence>